<dbReference type="PRINTS" id="PR00476">
    <property type="entry name" value="PHFRCTKINASE"/>
</dbReference>
<evidence type="ECO:0000313" key="12">
    <source>
        <dbReference type="EMBL" id="MBJ7609796.1"/>
    </source>
</evidence>
<dbReference type="GO" id="GO:0042802">
    <property type="term" value="F:identical protein binding"/>
    <property type="evidence" value="ECO:0007669"/>
    <property type="project" value="TreeGrafter"/>
</dbReference>
<keyword evidence="6 10" id="KW-0479">Metal-binding</keyword>
<feature type="site" description="Important for catalytic activity and substrate specificity; stabilizes the transition state when the phosphoryl donor is PPi; prevents ATP from binding by mimicking the alpha-phosphate group of ATP" evidence="10">
    <location>
        <position position="104"/>
    </location>
</feature>
<feature type="binding site" description="in other chain" evidence="10">
    <location>
        <begin position="125"/>
        <end position="127"/>
    </location>
    <ligand>
        <name>substrate</name>
        <note>ligand shared between dimeric partners</note>
    </ligand>
</feature>
<dbReference type="GO" id="GO:0005945">
    <property type="term" value="C:6-phosphofructokinase complex"/>
    <property type="evidence" value="ECO:0007669"/>
    <property type="project" value="TreeGrafter"/>
</dbReference>
<feature type="active site" description="Proton acceptor" evidence="10">
    <location>
        <position position="127"/>
    </location>
</feature>
<sequence>MRIGVLTGGGDAPGLNAAIRAVARSALAAGDSVVGVRNGWAGLTGDGDFVEMGRPDVSGILQLGGTILGSSRVNPMKREGGTAECMGNLRSANLEALVAIGGDDTLSVAAWLAEQGAPVVGVPKTMDNDLSVTEYCIGFDSAVHIVTEALDRLHTTAASHHRVMVVEVMGRDTGWVAVLGGLAGGADMIIIPEFPTSLDEVVEHLDRRRQQGSDFSIIVIAEGVEMEGMSGAGERSSATDAFGHSQLSKRGVGERLATMLEDRTGHETRTTVLGYTQRGGSPTAYDRIWATRVGAAAHQLASGARWGMMPVVRCGSVDTAAIRDVVAEQRRVPADLYQLAQVFF</sequence>
<dbReference type="HAMAP" id="MF_01976">
    <property type="entry name" value="Phosphofructokinase_III"/>
    <property type="match status" value="1"/>
</dbReference>
<reference evidence="12 13" key="1">
    <citation type="submission" date="2020-10" db="EMBL/GenBank/DDBJ databases">
        <title>Ca. Dormibacterota MAGs.</title>
        <authorList>
            <person name="Montgomery K."/>
        </authorList>
    </citation>
    <scope>NUCLEOTIDE SEQUENCE [LARGE SCALE GENOMIC DNA]</scope>
    <source>
        <strain evidence="12">Mitchell_Peninsula_5</strain>
    </source>
</reference>
<evidence type="ECO:0000256" key="3">
    <source>
        <dbReference type="ARBA" id="ARBA00004679"/>
    </source>
</evidence>
<feature type="binding site" description="in other chain" evidence="10">
    <location>
        <begin position="169"/>
        <end position="171"/>
    </location>
    <ligand>
        <name>substrate</name>
        <note>ligand shared between dimeric partners</note>
    </ligand>
</feature>
<dbReference type="PANTHER" id="PTHR13697">
    <property type="entry name" value="PHOSPHOFRUCTOKINASE"/>
    <property type="match status" value="1"/>
</dbReference>
<accession>A0A934KJ74</accession>
<feature type="binding site" evidence="10">
    <location>
        <position position="269"/>
    </location>
    <ligand>
        <name>substrate</name>
        <note>ligand shared between dimeric partners</note>
    </ligand>
</feature>
<comment type="caution">
    <text evidence="12">The sequence shown here is derived from an EMBL/GenBank/DDBJ whole genome shotgun (WGS) entry which is preliminary data.</text>
</comment>
<evidence type="ECO:0000313" key="13">
    <source>
        <dbReference type="Proteomes" id="UP000614410"/>
    </source>
</evidence>
<dbReference type="InterPro" id="IPR012003">
    <property type="entry name" value="ATP_PFK_prok-type"/>
</dbReference>
<dbReference type="InterPro" id="IPR012829">
    <property type="entry name" value="Phosphofructokinase_III"/>
</dbReference>
<evidence type="ECO:0000256" key="7">
    <source>
        <dbReference type="ARBA" id="ARBA00022777"/>
    </source>
</evidence>
<evidence type="ECO:0000256" key="1">
    <source>
        <dbReference type="ARBA" id="ARBA00001946"/>
    </source>
</evidence>
<dbReference type="GO" id="GO:0016208">
    <property type="term" value="F:AMP binding"/>
    <property type="evidence" value="ECO:0007669"/>
    <property type="project" value="TreeGrafter"/>
</dbReference>
<evidence type="ECO:0000256" key="6">
    <source>
        <dbReference type="ARBA" id="ARBA00022723"/>
    </source>
</evidence>
<dbReference type="GO" id="GO:0030388">
    <property type="term" value="P:fructose 1,6-bisphosphate metabolic process"/>
    <property type="evidence" value="ECO:0007669"/>
    <property type="project" value="TreeGrafter"/>
</dbReference>
<keyword evidence="4 10" id="KW-0963">Cytoplasm</keyword>
<dbReference type="Gene3D" id="3.40.50.450">
    <property type="match status" value="1"/>
</dbReference>
<comment type="similarity">
    <text evidence="10">Belongs to the phosphofructokinase type A (PFKA) family. Mixed-substrate PFK group III subfamily.</text>
</comment>
<proteinExistence type="inferred from homology"/>
<feature type="binding site" evidence="10">
    <location>
        <position position="10"/>
    </location>
    <ligand>
        <name>diphosphate</name>
        <dbReference type="ChEBI" id="CHEBI:33019"/>
    </ligand>
</feature>
<dbReference type="GO" id="GO:0003872">
    <property type="term" value="F:6-phosphofructokinase activity"/>
    <property type="evidence" value="ECO:0007669"/>
    <property type="project" value="UniProtKB-UniRule"/>
</dbReference>
<keyword evidence="5 10" id="KW-0808">Transferase</keyword>
<comment type="catalytic activity">
    <reaction evidence="10">
        <text>beta-D-fructose 6-phosphate + diphosphate = beta-D-fructose 1,6-bisphosphate + phosphate + H(+)</text>
        <dbReference type="Rhea" id="RHEA:13613"/>
        <dbReference type="ChEBI" id="CHEBI:15378"/>
        <dbReference type="ChEBI" id="CHEBI:32966"/>
        <dbReference type="ChEBI" id="CHEBI:33019"/>
        <dbReference type="ChEBI" id="CHEBI:43474"/>
        <dbReference type="ChEBI" id="CHEBI:57634"/>
        <dbReference type="EC" id="2.7.1.90"/>
    </reaction>
</comment>
<keyword evidence="7 10" id="KW-0418">Kinase</keyword>
<evidence type="ECO:0000256" key="4">
    <source>
        <dbReference type="ARBA" id="ARBA00022490"/>
    </source>
</evidence>
<comment type="subunit">
    <text evidence="10">Homodimer or homotetramer.</text>
</comment>
<dbReference type="InterPro" id="IPR035966">
    <property type="entry name" value="PKF_sf"/>
</dbReference>
<dbReference type="GO" id="GO:0061621">
    <property type="term" value="P:canonical glycolysis"/>
    <property type="evidence" value="ECO:0007669"/>
    <property type="project" value="TreeGrafter"/>
</dbReference>
<dbReference type="AlphaFoldDB" id="A0A934KJ74"/>
<comment type="caution">
    <text evidence="10">Lacks conserved residue(s) required for the propagation of feature annotation.</text>
</comment>
<dbReference type="EMBL" id="JAEKNN010000051">
    <property type="protein sequence ID" value="MBJ7609796.1"/>
    <property type="molecule type" value="Genomic_DNA"/>
</dbReference>
<comment type="function">
    <text evidence="10">Catalyzes the phosphorylation of D-fructose 6-phosphate, the first committing step of glycolysis. Uses inorganic phosphate (PPi) as phosphoryl donor instead of ATP like common ATP-dependent phosphofructokinases (ATP-PFKs), which renders the reaction reversible, and can thus function both in glycolysis and gluconeogenesis. Consistently, PPi-PFK can replace the enzymes of both the forward (ATP-PFK) and reverse (fructose-bisphosphatase (FBPase)) reactions.</text>
</comment>
<keyword evidence="8 10" id="KW-0460">Magnesium</keyword>
<dbReference type="GO" id="GO:0047334">
    <property type="term" value="F:diphosphate-fructose-6-phosphate 1-phosphotransferase activity"/>
    <property type="evidence" value="ECO:0007669"/>
    <property type="project" value="UniProtKB-EC"/>
</dbReference>
<dbReference type="GO" id="GO:0005524">
    <property type="term" value="F:ATP binding"/>
    <property type="evidence" value="ECO:0007669"/>
    <property type="project" value="InterPro"/>
</dbReference>
<evidence type="ECO:0000256" key="2">
    <source>
        <dbReference type="ARBA" id="ARBA00004496"/>
    </source>
</evidence>
<dbReference type="Proteomes" id="UP000614410">
    <property type="component" value="Unassembled WGS sequence"/>
</dbReference>
<gene>
    <name evidence="10" type="primary">pfp</name>
    <name evidence="12" type="ORF">JF887_10280</name>
</gene>
<dbReference type="NCBIfam" id="NF002872">
    <property type="entry name" value="PRK03202.1"/>
    <property type="match status" value="1"/>
</dbReference>
<dbReference type="InterPro" id="IPR000023">
    <property type="entry name" value="Phosphofructokinase_dom"/>
</dbReference>
<comment type="pathway">
    <text evidence="3 10">Carbohydrate degradation; glycolysis; D-glyceraldehyde 3-phosphate and glycerone phosphate from D-glucose: step 3/4.</text>
</comment>
<evidence type="ECO:0000256" key="9">
    <source>
        <dbReference type="ARBA" id="ARBA00023152"/>
    </source>
</evidence>
<dbReference type="EC" id="2.7.1.90" evidence="10"/>
<dbReference type="GO" id="GO:0048029">
    <property type="term" value="F:monosaccharide binding"/>
    <property type="evidence" value="ECO:0007669"/>
    <property type="project" value="TreeGrafter"/>
</dbReference>
<comment type="cofactor">
    <cofactor evidence="1 10">
        <name>Mg(2+)</name>
        <dbReference type="ChEBI" id="CHEBI:18420"/>
    </cofactor>
</comment>
<feature type="binding site" description="in other chain" evidence="10">
    <location>
        <position position="222"/>
    </location>
    <ligand>
        <name>substrate</name>
        <note>ligand shared between dimeric partners</note>
    </ligand>
</feature>
<evidence type="ECO:0000256" key="10">
    <source>
        <dbReference type="HAMAP-Rule" id="MF_01976"/>
    </source>
</evidence>
<dbReference type="GO" id="GO:0006002">
    <property type="term" value="P:fructose 6-phosphate metabolic process"/>
    <property type="evidence" value="ECO:0007669"/>
    <property type="project" value="InterPro"/>
</dbReference>
<dbReference type="Pfam" id="PF00365">
    <property type="entry name" value="PFK"/>
    <property type="match status" value="1"/>
</dbReference>
<comment type="activity regulation">
    <text evidence="10">Non-allosteric.</text>
</comment>
<keyword evidence="9 10" id="KW-0324">Glycolysis</keyword>
<evidence type="ECO:0000256" key="5">
    <source>
        <dbReference type="ARBA" id="ARBA00022679"/>
    </source>
</evidence>
<evidence type="ECO:0000256" key="8">
    <source>
        <dbReference type="ARBA" id="ARBA00022842"/>
    </source>
</evidence>
<organism evidence="12 13">
    <name type="scientific">Candidatus Amunia macphersoniae</name>
    <dbReference type="NCBI Taxonomy" id="3127014"/>
    <lineage>
        <taxon>Bacteria</taxon>
        <taxon>Bacillati</taxon>
        <taxon>Candidatus Dormiibacterota</taxon>
        <taxon>Candidatus Dormibacteria</taxon>
        <taxon>Candidatus Aeolococcales</taxon>
        <taxon>Candidatus Aeolococcaceae</taxon>
        <taxon>Candidatus Amunia</taxon>
    </lineage>
</organism>
<dbReference type="FunFam" id="3.40.50.460:FF:000002">
    <property type="entry name" value="ATP-dependent 6-phosphofructokinase"/>
    <property type="match status" value="1"/>
</dbReference>
<dbReference type="GO" id="GO:0070095">
    <property type="term" value="F:fructose-6-phosphate binding"/>
    <property type="evidence" value="ECO:0007669"/>
    <property type="project" value="TreeGrafter"/>
</dbReference>
<dbReference type="InterPro" id="IPR022953">
    <property type="entry name" value="ATP_PFK"/>
</dbReference>
<dbReference type="PANTHER" id="PTHR13697:SF52">
    <property type="entry name" value="ATP-DEPENDENT 6-PHOSPHOFRUCTOKINASE 3"/>
    <property type="match status" value="1"/>
</dbReference>
<dbReference type="GO" id="GO:0046872">
    <property type="term" value="F:metal ion binding"/>
    <property type="evidence" value="ECO:0007669"/>
    <property type="project" value="UniProtKB-KW"/>
</dbReference>
<comment type="subcellular location">
    <subcellularLocation>
        <location evidence="2 10">Cytoplasm</location>
    </subcellularLocation>
</comment>
<feature type="site" description="Important for catalytic activity; stabilizes the transition state when the phosphoryl donor is PPi" evidence="10">
    <location>
        <position position="124"/>
    </location>
</feature>
<protein>
    <recommendedName>
        <fullName evidence="10">Pyrophosphate--fructose 6-phosphate 1-phosphotransferase</fullName>
        <ecNumber evidence="10">2.7.1.90</ecNumber>
    </recommendedName>
    <alternativeName>
        <fullName evidence="10">6-phosphofructokinase, pyrophosphate dependent</fullName>
    </alternativeName>
    <alternativeName>
        <fullName evidence="10">PPi-dependent phosphofructokinase</fullName>
        <shortName evidence="10">PPi-PFK</shortName>
    </alternativeName>
    <alternativeName>
        <fullName evidence="10">Pyrophosphate-dependent 6-phosphofructose-1-kinase</fullName>
    </alternativeName>
</protein>
<dbReference type="PIRSF" id="PIRSF000532">
    <property type="entry name" value="ATP_PFK_prok"/>
    <property type="match status" value="1"/>
</dbReference>
<feature type="binding site" evidence="10">
    <location>
        <position position="162"/>
    </location>
    <ligand>
        <name>substrate</name>
        <note>ligand shared between dimeric partners</note>
    </ligand>
</feature>
<dbReference type="SUPFAM" id="SSF53784">
    <property type="entry name" value="Phosphofructokinase"/>
    <property type="match status" value="1"/>
</dbReference>
<evidence type="ECO:0000259" key="11">
    <source>
        <dbReference type="Pfam" id="PF00365"/>
    </source>
</evidence>
<name>A0A934KJ74_9BACT</name>
<feature type="binding site" evidence="10">
    <location>
        <position position="103"/>
    </location>
    <ligand>
        <name>Mg(2+)</name>
        <dbReference type="ChEBI" id="CHEBI:18420"/>
        <note>catalytic</note>
    </ligand>
</feature>
<feature type="binding site" description="in other chain" evidence="10">
    <location>
        <begin position="275"/>
        <end position="278"/>
    </location>
    <ligand>
        <name>substrate</name>
        <note>ligand shared between dimeric partners</note>
    </ligand>
</feature>
<dbReference type="Gene3D" id="3.40.50.460">
    <property type="entry name" value="Phosphofructokinase domain"/>
    <property type="match status" value="1"/>
</dbReference>
<feature type="domain" description="Phosphofructokinase" evidence="11">
    <location>
        <begin position="2"/>
        <end position="300"/>
    </location>
</feature>